<sequence>MLTENRVIDLVCTQLELDGLTISQKLDTTQTGIDIVAVSETGKKYFVEAKGATSSKESTKRYGKEFNKSQVKTHIGMALVAAFKVREGNPDHESVIALPNNLPHKELIESMATPIRASGIKVWLVDEERVEKFI</sequence>
<dbReference type="RefSeq" id="WP_248996480.1">
    <property type="nucleotide sequence ID" value="NZ_JAKIKP010000012.1"/>
</dbReference>
<dbReference type="Proteomes" id="UP001139333">
    <property type="component" value="Unassembled WGS sequence"/>
</dbReference>
<evidence type="ECO:0008006" key="3">
    <source>
        <dbReference type="Google" id="ProtNLM"/>
    </source>
</evidence>
<name>A0A9X2CML7_9GAMM</name>
<evidence type="ECO:0000313" key="1">
    <source>
        <dbReference type="EMBL" id="MCL1143809.1"/>
    </source>
</evidence>
<accession>A0A9X2CML7</accession>
<organism evidence="1 2">
    <name type="scientific">Shewanella gaetbuli</name>
    <dbReference type="NCBI Taxonomy" id="220752"/>
    <lineage>
        <taxon>Bacteria</taxon>
        <taxon>Pseudomonadati</taxon>
        <taxon>Pseudomonadota</taxon>
        <taxon>Gammaproteobacteria</taxon>
        <taxon>Alteromonadales</taxon>
        <taxon>Shewanellaceae</taxon>
        <taxon>Shewanella</taxon>
    </lineage>
</organism>
<dbReference type="EMBL" id="JAKIKP010000012">
    <property type="protein sequence ID" value="MCL1143809.1"/>
    <property type="molecule type" value="Genomic_DNA"/>
</dbReference>
<comment type="caution">
    <text evidence="1">The sequence shown here is derived from an EMBL/GenBank/DDBJ whole genome shotgun (WGS) entry which is preliminary data.</text>
</comment>
<proteinExistence type="predicted"/>
<reference evidence="1" key="1">
    <citation type="submission" date="2022-01" db="EMBL/GenBank/DDBJ databases">
        <title>Whole genome-based taxonomy of the Shewanellaceae.</title>
        <authorList>
            <person name="Martin-Rodriguez A.J."/>
        </authorList>
    </citation>
    <scope>NUCLEOTIDE SEQUENCE</scope>
    <source>
        <strain evidence="1">DSM 16422</strain>
    </source>
</reference>
<keyword evidence="2" id="KW-1185">Reference proteome</keyword>
<dbReference type="AlphaFoldDB" id="A0A9X2CML7"/>
<protein>
    <recommendedName>
        <fullName evidence="3">Protein NO VEIN C-terminal domain-containing protein</fullName>
    </recommendedName>
</protein>
<gene>
    <name evidence="1" type="ORF">L2672_14095</name>
</gene>
<evidence type="ECO:0000313" key="2">
    <source>
        <dbReference type="Proteomes" id="UP001139333"/>
    </source>
</evidence>